<keyword evidence="6 10" id="KW-0067">ATP-binding</keyword>
<evidence type="ECO:0000256" key="6">
    <source>
        <dbReference type="ARBA" id="ARBA00022840"/>
    </source>
</evidence>
<keyword evidence="7" id="KW-1133">Transmembrane helix</keyword>
<accession>A0A1H7KZ98</accession>
<dbReference type="AlphaFoldDB" id="A0A1H7KZ98"/>
<keyword evidence="5" id="KW-0802">TPR repeat</keyword>
<evidence type="ECO:0000256" key="2">
    <source>
        <dbReference type="ARBA" id="ARBA00022692"/>
    </source>
</evidence>
<feature type="site" description="Important for autoinhibition of adenylyltransferase activity" evidence="11">
    <location>
        <position position="42"/>
    </location>
</feature>
<dbReference type="InterPro" id="IPR003812">
    <property type="entry name" value="Fido"/>
</dbReference>
<keyword evidence="4 10" id="KW-0547">Nucleotide-binding</keyword>
<feature type="binding site" evidence="10">
    <location>
        <begin position="187"/>
        <end position="194"/>
    </location>
    <ligand>
        <name>ATP</name>
        <dbReference type="ChEBI" id="CHEBI:30616"/>
    </ligand>
</feature>
<gene>
    <name evidence="14" type="ORF">SAMN05444515_106142</name>
</gene>
<evidence type="ECO:0000256" key="8">
    <source>
        <dbReference type="ARBA" id="ARBA00023136"/>
    </source>
</evidence>
<evidence type="ECO:0000256" key="10">
    <source>
        <dbReference type="PIRSR" id="PIRSR640198-2"/>
    </source>
</evidence>
<dbReference type="RefSeq" id="WP_177169887.1">
    <property type="nucleotide sequence ID" value="NZ_FOAA01000006.1"/>
</dbReference>
<dbReference type="Gene3D" id="1.10.3290.10">
    <property type="entry name" value="Fido-like domain"/>
    <property type="match status" value="1"/>
</dbReference>
<evidence type="ECO:0000313" key="15">
    <source>
        <dbReference type="Proteomes" id="UP000199256"/>
    </source>
</evidence>
<dbReference type="EMBL" id="FOAA01000006">
    <property type="protein sequence ID" value="SEK91307.1"/>
    <property type="molecule type" value="Genomic_DNA"/>
</dbReference>
<dbReference type="PANTHER" id="PTHR13504">
    <property type="entry name" value="FIDO DOMAIN-CONTAINING PROTEIN DDB_G0283145"/>
    <property type="match status" value="1"/>
</dbReference>
<dbReference type="InterPro" id="IPR036597">
    <property type="entry name" value="Fido-like_dom_sf"/>
</dbReference>
<evidence type="ECO:0000256" key="1">
    <source>
        <dbReference type="ARBA" id="ARBA00004167"/>
    </source>
</evidence>
<keyword evidence="3" id="KW-0677">Repeat</keyword>
<dbReference type="SUPFAM" id="SSF140931">
    <property type="entry name" value="Fic-like"/>
    <property type="match status" value="1"/>
</dbReference>
<reference evidence="15" key="1">
    <citation type="submission" date="2016-10" db="EMBL/GenBank/DDBJ databases">
        <authorList>
            <person name="Varghese N."/>
            <person name="Submissions S."/>
        </authorList>
    </citation>
    <scope>NUCLEOTIDE SEQUENCE [LARGE SCALE GENOMIC DNA]</scope>
    <source>
        <strain evidence="15">DSM 241</strain>
    </source>
</reference>
<feature type="active site" evidence="9">
    <location>
        <position position="183"/>
    </location>
</feature>
<sequence length="290" mass="32469">MHPPQALPIPKLKALGGLDRDLQQSLLSQIRDLWTHTSTALEGNSLTLGETKFIIEEGLTVSGKPLKDHQEVMGHARAIELVYNALGGAVTESHLFDLHRAVQSELVADIYKPCGAWKVEPNGTYAVTEEERQTFIEYASPEDVPALMAGWLAELNRLADEFLSETDAVDAYARLHLGFVHVHPFWDGNGRLARLLSNIPMLRSGHLPVVIDVRDRKEYIDILAQYELASGQLTAETGVWPAEAQEAPFRAFCQRSYQATRQLVEQASEQQAKRNLRHSAHKPHPDRDDE</sequence>
<evidence type="ECO:0000256" key="7">
    <source>
        <dbReference type="ARBA" id="ARBA00022989"/>
    </source>
</evidence>
<feature type="domain" description="Fido" evidence="13">
    <location>
        <begin position="90"/>
        <end position="243"/>
    </location>
</feature>
<dbReference type="GO" id="GO:0016020">
    <property type="term" value="C:membrane"/>
    <property type="evidence" value="ECO:0007669"/>
    <property type="project" value="UniProtKB-SubCell"/>
</dbReference>
<name>A0A1H7KZ98_9GAMM</name>
<keyword evidence="8" id="KW-0472">Membrane</keyword>
<keyword evidence="2" id="KW-0812">Transmembrane</keyword>
<evidence type="ECO:0000256" key="3">
    <source>
        <dbReference type="ARBA" id="ARBA00022737"/>
    </source>
</evidence>
<evidence type="ECO:0000256" key="9">
    <source>
        <dbReference type="PIRSR" id="PIRSR640198-1"/>
    </source>
</evidence>
<evidence type="ECO:0000256" key="5">
    <source>
        <dbReference type="ARBA" id="ARBA00022803"/>
    </source>
</evidence>
<comment type="subcellular location">
    <subcellularLocation>
        <location evidence="1">Membrane</location>
        <topology evidence="1">Single-pass membrane protein</topology>
    </subcellularLocation>
</comment>
<keyword evidence="15" id="KW-1185">Reference proteome</keyword>
<evidence type="ECO:0000256" key="12">
    <source>
        <dbReference type="SAM" id="MobiDB-lite"/>
    </source>
</evidence>
<feature type="region of interest" description="Disordered" evidence="12">
    <location>
        <begin position="264"/>
        <end position="290"/>
    </location>
</feature>
<dbReference type="GO" id="GO:0005524">
    <property type="term" value="F:ATP binding"/>
    <property type="evidence" value="ECO:0007669"/>
    <property type="project" value="UniProtKB-KW"/>
</dbReference>
<evidence type="ECO:0000259" key="13">
    <source>
        <dbReference type="PROSITE" id="PS51459"/>
    </source>
</evidence>
<organism evidence="14 15">
    <name type="scientific">Ectothiorhodospira marina</name>
    <dbReference type="NCBI Taxonomy" id="1396821"/>
    <lineage>
        <taxon>Bacteria</taxon>
        <taxon>Pseudomonadati</taxon>
        <taxon>Pseudomonadota</taxon>
        <taxon>Gammaproteobacteria</taxon>
        <taxon>Chromatiales</taxon>
        <taxon>Ectothiorhodospiraceae</taxon>
        <taxon>Ectothiorhodospira</taxon>
    </lineage>
</organism>
<dbReference type="PROSITE" id="PS51459">
    <property type="entry name" value="FIDO"/>
    <property type="match status" value="1"/>
</dbReference>
<evidence type="ECO:0000313" key="14">
    <source>
        <dbReference type="EMBL" id="SEK91307.1"/>
    </source>
</evidence>
<evidence type="ECO:0000256" key="4">
    <source>
        <dbReference type="ARBA" id="ARBA00022741"/>
    </source>
</evidence>
<proteinExistence type="predicted"/>
<dbReference type="STRING" id="1396821.SAMN05444515_106142"/>
<evidence type="ECO:0000256" key="11">
    <source>
        <dbReference type="PIRSR" id="PIRSR640198-3"/>
    </source>
</evidence>
<dbReference type="Pfam" id="PF02661">
    <property type="entry name" value="Fic"/>
    <property type="match status" value="1"/>
</dbReference>
<dbReference type="InterPro" id="IPR040198">
    <property type="entry name" value="Fido_containing"/>
</dbReference>
<protein>
    <submittedName>
        <fullName evidence="14">Fic/DOC family protein</fullName>
    </submittedName>
</protein>
<dbReference type="PANTHER" id="PTHR13504:SF34">
    <property type="entry name" value="PROTEIN ADENYLYLTRANSFERASE FICD"/>
    <property type="match status" value="1"/>
</dbReference>
<dbReference type="Proteomes" id="UP000199256">
    <property type="component" value="Unassembled WGS sequence"/>
</dbReference>